<keyword evidence="2 4" id="KW-0238">DNA-binding</keyword>
<evidence type="ECO:0000256" key="1">
    <source>
        <dbReference type="ARBA" id="ARBA00023015"/>
    </source>
</evidence>
<dbReference type="AlphaFoldDB" id="A0A9D7SE41"/>
<evidence type="ECO:0000313" key="7">
    <source>
        <dbReference type="Proteomes" id="UP000886657"/>
    </source>
</evidence>
<reference evidence="6" key="1">
    <citation type="submission" date="2020-10" db="EMBL/GenBank/DDBJ databases">
        <title>Connecting structure to function with the recovery of over 1000 high-quality activated sludge metagenome-assembled genomes encoding full-length rRNA genes using long-read sequencing.</title>
        <authorList>
            <person name="Singleton C.M."/>
            <person name="Petriglieri F."/>
            <person name="Kristensen J.M."/>
            <person name="Kirkegaard R.H."/>
            <person name="Michaelsen T.Y."/>
            <person name="Andersen M.H."/>
            <person name="Karst S.M."/>
            <person name="Dueholm M.S."/>
            <person name="Nielsen P.H."/>
            <person name="Albertsen M."/>
        </authorList>
    </citation>
    <scope>NUCLEOTIDE SEQUENCE</scope>
    <source>
        <strain evidence="6">Skiv_18-Q3-R9-52_MAXAC.067</strain>
    </source>
</reference>
<keyword evidence="3" id="KW-0804">Transcription</keyword>
<evidence type="ECO:0000259" key="5">
    <source>
        <dbReference type="PROSITE" id="PS50977"/>
    </source>
</evidence>
<dbReference type="PROSITE" id="PS50977">
    <property type="entry name" value="HTH_TETR_2"/>
    <property type="match status" value="1"/>
</dbReference>
<dbReference type="PANTHER" id="PTHR30055:SF234">
    <property type="entry name" value="HTH-TYPE TRANSCRIPTIONAL REGULATOR BETI"/>
    <property type="match status" value="1"/>
</dbReference>
<sequence length="230" mass="25284">MPIPPPARSRGPKPTRVDPDQLLDAAQAVFAIDGLQGASLRAIARRAGCDPALIYYHFASKEAMFEALLDRTIGPVVTELLGLCDSRDPRSVAERLWLIVGIYHAHLGSNVGMRGLVRGEIVRGGEAIQESIAKRVFPALGAIGQLIRQGIEQGEIREDTSPLFTTFFLVRMELEILDLIPVMAPRLSGMPGDLAVALAERAWFRLFWRGIATRPEEALPFLPDIEEARP</sequence>
<dbReference type="GO" id="GO:0003700">
    <property type="term" value="F:DNA-binding transcription factor activity"/>
    <property type="evidence" value="ECO:0007669"/>
    <property type="project" value="TreeGrafter"/>
</dbReference>
<accession>A0A9D7SE41</accession>
<protein>
    <submittedName>
        <fullName evidence="6">TetR/AcrR family transcriptional regulator</fullName>
    </submittedName>
</protein>
<dbReference type="Gene3D" id="1.10.357.10">
    <property type="entry name" value="Tetracycline Repressor, domain 2"/>
    <property type="match status" value="1"/>
</dbReference>
<dbReference type="EMBL" id="JADKIO010000005">
    <property type="protein sequence ID" value="MBK9795922.1"/>
    <property type="molecule type" value="Genomic_DNA"/>
</dbReference>
<name>A0A9D7SE41_9BACT</name>
<gene>
    <name evidence="6" type="ORF">IPP58_05415</name>
</gene>
<dbReference type="InterPro" id="IPR050109">
    <property type="entry name" value="HTH-type_TetR-like_transc_reg"/>
</dbReference>
<dbReference type="InterPro" id="IPR001647">
    <property type="entry name" value="HTH_TetR"/>
</dbReference>
<dbReference type="PRINTS" id="PR00455">
    <property type="entry name" value="HTHTETR"/>
</dbReference>
<keyword evidence="1" id="KW-0805">Transcription regulation</keyword>
<dbReference type="GO" id="GO:0000976">
    <property type="term" value="F:transcription cis-regulatory region binding"/>
    <property type="evidence" value="ECO:0007669"/>
    <property type="project" value="TreeGrafter"/>
</dbReference>
<dbReference type="Proteomes" id="UP000886657">
    <property type="component" value="Unassembled WGS sequence"/>
</dbReference>
<comment type="caution">
    <text evidence="6">The sequence shown here is derived from an EMBL/GenBank/DDBJ whole genome shotgun (WGS) entry which is preliminary data.</text>
</comment>
<dbReference type="SUPFAM" id="SSF48498">
    <property type="entry name" value="Tetracyclin repressor-like, C-terminal domain"/>
    <property type="match status" value="1"/>
</dbReference>
<feature type="domain" description="HTH tetR-type" evidence="5">
    <location>
        <begin position="16"/>
        <end position="76"/>
    </location>
</feature>
<evidence type="ECO:0000256" key="2">
    <source>
        <dbReference type="ARBA" id="ARBA00023125"/>
    </source>
</evidence>
<dbReference type="Pfam" id="PF00440">
    <property type="entry name" value="TetR_N"/>
    <property type="match status" value="1"/>
</dbReference>
<proteinExistence type="predicted"/>
<evidence type="ECO:0000313" key="6">
    <source>
        <dbReference type="EMBL" id="MBK9795922.1"/>
    </source>
</evidence>
<feature type="DNA-binding region" description="H-T-H motif" evidence="4">
    <location>
        <begin position="39"/>
        <end position="58"/>
    </location>
</feature>
<evidence type="ECO:0000256" key="4">
    <source>
        <dbReference type="PROSITE-ProRule" id="PRU00335"/>
    </source>
</evidence>
<dbReference type="PANTHER" id="PTHR30055">
    <property type="entry name" value="HTH-TYPE TRANSCRIPTIONAL REGULATOR RUTR"/>
    <property type="match status" value="1"/>
</dbReference>
<dbReference type="SUPFAM" id="SSF46689">
    <property type="entry name" value="Homeodomain-like"/>
    <property type="match status" value="1"/>
</dbReference>
<organism evidence="6 7">
    <name type="scientific">Candidatus Geothrix skivensis</name>
    <dbReference type="NCBI Taxonomy" id="2954439"/>
    <lineage>
        <taxon>Bacteria</taxon>
        <taxon>Pseudomonadati</taxon>
        <taxon>Acidobacteriota</taxon>
        <taxon>Holophagae</taxon>
        <taxon>Holophagales</taxon>
        <taxon>Holophagaceae</taxon>
        <taxon>Geothrix</taxon>
    </lineage>
</organism>
<dbReference type="InterPro" id="IPR009057">
    <property type="entry name" value="Homeodomain-like_sf"/>
</dbReference>
<dbReference type="InterPro" id="IPR036271">
    <property type="entry name" value="Tet_transcr_reg_TetR-rel_C_sf"/>
</dbReference>
<evidence type="ECO:0000256" key="3">
    <source>
        <dbReference type="ARBA" id="ARBA00023163"/>
    </source>
</evidence>